<feature type="domain" description="Calcineurin-like phosphoesterase" evidence="2">
    <location>
        <begin position="1"/>
        <end position="190"/>
    </location>
</feature>
<comment type="similarity">
    <text evidence="1">Belongs to the metallophosphoesterase superfamily. YfcE family.</text>
</comment>
<reference evidence="3 4" key="1">
    <citation type="journal article" date="2018" name="Elife">
        <title>Discovery and characterization of a prevalent human gut bacterial enzyme sufficient for the inactivation of a family of plant toxins.</title>
        <authorList>
            <person name="Koppel N."/>
            <person name="Bisanz J.E."/>
            <person name="Pandelia M.E."/>
            <person name="Turnbaugh P.J."/>
            <person name="Balskus E.P."/>
        </authorList>
    </citation>
    <scope>NUCLEOTIDE SEQUENCE [LARGE SCALE GENOMIC DNA]</scope>
    <source>
        <strain evidence="3 4">OB21 GAM 11</strain>
    </source>
</reference>
<sequence length="201" mass="21104">MRYLIASDIHGALPAAEALMTRFHEEGADRLLLLGDLLYHGPRNPLPEGYAPAEVARLLNEYADRITAVRGNCDAEVDQMVLDFPCLGDYALVVDANTTLMLTHGHLDLARVVAGLSTGSFVFSGHTHVKGIGPDAAPAFVKDAGAAESGSKEGAAEAYTAPSAISSVTFVNPGSIGHPKDGSASYAVWDNGTVELRPLFG</sequence>
<dbReference type="RefSeq" id="WP_114549513.1">
    <property type="nucleotide sequence ID" value="NZ_PPUT01000027.1"/>
</dbReference>
<dbReference type="SUPFAM" id="SSF56300">
    <property type="entry name" value="Metallo-dependent phosphatases"/>
    <property type="match status" value="1"/>
</dbReference>
<dbReference type="AlphaFoldDB" id="A0A369NY72"/>
<dbReference type="EMBL" id="PPUT01000027">
    <property type="protein sequence ID" value="RDC42602.1"/>
    <property type="molecule type" value="Genomic_DNA"/>
</dbReference>
<evidence type="ECO:0000256" key="1">
    <source>
        <dbReference type="ARBA" id="ARBA00008950"/>
    </source>
</evidence>
<evidence type="ECO:0000313" key="3">
    <source>
        <dbReference type="EMBL" id="RDC42602.1"/>
    </source>
</evidence>
<gene>
    <name evidence="3" type="ORF">C1850_09540</name>
</gene>
<proteinExistence type="inferred from homology"/>
<comment type="caution">
    <text evidence="3">The sequence shown here is derived from an EMBL/GenBank/DDBJ whole genome shotgun (WGS) entry which is preliminary data.</text>
</comment>
<dbReference type="NCBIfam" id="NF006988">
    <property type="entry name" value="PRK09453.1"/>
    <property type="match status" value="1"/>
</dbReference>
<organism evidence="3 4">
    <name type="scientific">Adlercreutzia equolifaciens subsp. celatus</name>
    <dbReference type="NCBI Taxonomy" id="394340"/>
    <lineage>
        <taxon>Bacteria</taxon>
        <taxon>Bacillati</taxon>
        <taxon>Actinomycetota</taxon>
        <taxon>Coriobacteriia</taxon>
        <taxon>Eggerthellales</taxon>
        <taxon>Eggerthellaceae</taxon>
        <taxon>Adlercreutzia</taxon>
    </lineage>
</organism>
<dbReference type="Gene3D" id="3.60.21.10">
    <property type="match status" value="2"/>
</dbReference>
<accession>A0A369NY72</accession>
<protein>
    <submittedName>
        <fullName evidence="3">Phosphodiesterase</fullName>
    </submittedName>
</protein>
<dbReference type="Pfam" id="PF12850">
    <property type="entry name" value="Metallophos_2"/>
    <property type="match status" value="1"/>
</dbReference>
<evidence type="ECO:0000259" key="2">
    <source>
        <dbReference type="Pfam" id="PF12850"/>
    </source>
</evidence>
<dbReference type="InterPro" id="IPR024654">
    <property type="entry name" value="Calcineurin-like_PHP_lpxH"/>
</dbReference>
<evidence type="ECO:0000313" key="4">
    <source>
        <dbReference type="Proteomes" id="UP000253805"/>
    </source>
</evidence>
<dbReference type="Proteomes" id="UP000253805">
    <property type="component" value="Unassembled WGS sequence"/>
</dbReference>
<dbReference type="InterPro" id="IPR029052">
    <property type="entry name" value="Metallo-depent_PP-like"/>
</dbReference>
<name>A0A369NY72_9ACTN</name>